<feature type="compositionally biased region" description="Low complexity" evidence="1">
    <location>
        <begin position="505"/>
        <end position="523"/>
    </location>
</feature>
<dbReference type="Proteomes" id="UP000835052">
    <property type="component" value="Unassembled WGS sequence"/>
</dbReference>
<feature type="transmembrane region" description="Helical" evidence="2">
    <location>
        <begin position="662"/>
        <end position="689"/>
    </location>
</feature>
<organism evidence="3 4">
    <name type="scientific">Caenorhabditis auriculariae</name>
    <dbReference type="NCBI Taxonomy" id="2777116"/>
    <lineage>
        <taxon>Eukaryota</taxon>
        <taxon>Metazoa</taxon>
        <taxon>Ecdysozoa</taxon>
        <taxon>Nematoda</taxon>
        <taxon>Chromadorea</taxon>
        <taxon>Rhabditida</taxon>
        <taxon>Rhabditina</taxon>
        <taxon>Rhabditomorpha</taxon>
        <taxon>Rhabditoidea</taxon>
        <taxon>Rhabditidae</taxon>
        <taxon>Peloderinae</taxon>
        <taxon>Caenorhabditis</taxon>
    </lineage>
</organism>
<feature type="region of interest" description="Disordered" evidence="1">
    <location>
        <begin position="438"/>
        <end position="485"/>
    </location>
</feature>
<feature type="transmembrane region" description="Helical" evidence="2">
    <location>
        <begin position="202"/>
        <end position="225"/>
    </location>
</feature>
<accession>A0A8S1HNS1</accession>
<dbReference type="AlphaFoldDB" id="A0A8S1HNS1"/>
<dbReference type="EMBL" id="CAJGYM010000083">
    <property type="protein sequence ID" value="CAD6197005.1"/>
    <property type="molecule type" value="Genomic_DNA"/>
</dbReference>
<dbReference type="OrthoDB" id="5820472at2759"/>
<keyword evidence="2" id="KW-0812">Transmembrane</keyword>
<keyword evidence="4" id="KW-1185">Reference proteome</keyword>
<feature type="compositionally biased region" description="Basic and acidic residues" evidence="1">
    <location>
        <begin position="465"/>
        <end position="478"/>
    </location>
</feature>
<feature type="transmembrane region" description="Helical" evidence="2">
    <location>
        <begin position="156"/>
        <end position="181"/>
    </location>
</feature>
<evidence type="ECO:0000313" key="3">
    <source>
        <dbReference type="EMBL" id="CAD6197005.1"/>
    </source>
</evidence>
<sequence length="866" mass="96326">MQMAATAPICGWADAKLRRADSFRLFAPSDQAPSVVHLTAHVRPAGQISVVLRLSLVDRIVSSELRNPVDGGCKQFGNDGGGCSICMGRRSTIRLSKEIKWKSDWKLAKMPPTSLLDLLALQHDESTAHALLANFWKSETLLDSSVVETHVVNQPILAATLLLLLLFACFLFAFSIIFVSCRMVGRCGAQRYQAHPTSGKHYAFHLGLFSVSWLLMAAASLYFVMSGASLWNRTAASPRLPKLAANFSTDSHPLTISRRFKRERSSGGVGQLFDDPDYHGDFENVEPPSSPTSPTTLRSIPIKRLKPSTTAPSSSTTLKAQPIEIPARPKAEVEFLQSTNRQNLWEIEEDQISQENNDESVKKLGRLKPGNDVSIPPSPSFFLTNEWQLSDTAKQKKKLHSLSTSSFVPASKVKQLSKMKEKAVLDVEDADLIISSSDPSVDVSENNDYEVSSVDGEPTVVPVSKAEESAEYNEKLDESDTPSPPMLLQSHEIEYDTTSIEDEATSPASTTAISPTTTTFAAPRSTKKIAQTTTFHTTTEVITTQPETTTRALETSTTEASTKTFSTFVTTLTTSTTPSVPVKKPSTSEMMYNETLANVSWQILEPTIRMVTKKMQENKRIFPSEEVDVIDSSWKSIQSKSTKNQYPFRELHTSGIVWISRLALIFTIILISFVVLPSLFFVISGTICYVYSYHPMDRSTLSDKVGQALVVYSVVLLFSIPCLLVYASFALVYTHCHEALCPSVQLQYQHQMGLVENNQQQLIERNVINQEQCRKSLAPVEGLLLSSLLFCLSAMPCVFAMLKLCKYYLRMKTEYYWAMGDNYGINAKKSRDDPTFRRNQLENGIYGSNVYNEEDIYGAYAVYGRI</sequence>
<evidence type="ECO:0000256" key="2">
    <source>
        <dbReference type="SAM" id="Phobius"/>
    </source>
</evidence>
<proteinExistence type="predicted"/>
<reference evidence="3" key="1">
    <citation type="submission" date="2020-10" db="EMBL/GenBank/DDBJ databases">
        <authorList>
            <person name="Kikuchi T."/>
        </authorList>
    </citation>
    <scope>NUCLEOTIDE SEQUENCE</scope>
    <source>
        <strain evidence="3">NKZ352</strain>
    </source>
</reference>
<feature type="region of interest" description="Disordered" evidence="1">
    <location>
        <begin position="502"/>
        <end position="524"/>
    </location>
</feature>
<gene>
    <name evidence="3" type="ORF">CAUJ_LOCUS12916</name>
</gene>
<keyword evidence="2" id="KW-0472">Membrane</keyword>
<feature type="region of interest" description="Disordered" evidence="1">
    <location>
        <begin position="277"/>
        <end position="318"/>
    </location>
</feature>
<protein>
    <submittedName>
        <fullName evidence="3">Uncharacterized protein</fullName>
    </submittedName>
</protein>
<comment type="caution">
    <text evidence="3">The sequence shown here is derived from an EMBL/GenBank/DDBJ whole genome shotgun (WGS) entry which is preliminary data.</text>
</comment>
<feature type="transmembrane region" description="Helical" evidence="2">
    <location>
        <begin position="709"/>
        <end position="733"/>
    </location>
</feature>
<evidence type="ECO:0000313" key="4">
    <source>
        <dbReference type="Proteomes" id="UP000835052"/>
    </source>
</evidence>
<feature type="transmembrane region" description="Helical" evidence="2">
    <location>
        <begin position="783"/>
        <end position="802"/>
    </location>
</feature>
<evidence type="ECO:0000256" key="1">
    <source>
        <dbReference type="SAM" id="MobiDB-lite"/>
    </source>
</evidence>
<keyword evidence="2" id="KW-1133">Transmembrane helix</keyword>
<feature type="compositionally biased region" description="Low complexity" evidence="1">
    <location>
        <begin position="307"/>
        <end position="318"/>
    </location>
</feature>
<name>A0A8S1HNS1_9PELO</name>